<dbReference type="PANTHER" id="PTHR43143:SF6">
    <property type="entry name" value="BLL3016 PROTEIN"/>
    <property type="match status" value="1"/>
</dbReference>
<dbReference type="InterPro" id="IPR032288">
    <property type="entry name" value="Metallophos_C"/>
</dbReference>
<accession>A0ABS8UD77</accession>
<dbReference type="Gene3D" id="3.60.21.10">
    <property type="match status" value="1"/>
</dbReference>
<feature type="chain" id="PRO_5046348437" evidence="1">
    <location>
        <begin position="27"/>
        <end position="520"/>
    </location>
</feature>
<organism evidence="4 5">
    <name type="scientific">Luteimonas fraxinea</name>
    <dbReference type="NCBI Taxonomy" id="2901869"/>
    <lineage>
        <taxon>Bacteria</taxon>
        <taxon>Pseudomonadati</taxon>
        <taxon>Pseudomonadota</taxon>
        <taxon>Gammaproteobacteria</taxon>
        <taxon>Lysobacterales</taxon>
        <taxon>Lysobacteraceae</taxon>
        <taxon>Luteimonas</taxon>
    </lineage>
</organism>
<keyword evidence="5" id="KW-1185">Reference proteome</keyword>
<dbReference type="SUPFAM" id="SSF56300">
    <property type="entry name" value="Metallo-dependent phosphatases"/>
    <property type="match status" value="1"/>
</dbReference>
<keyword evidence="1" id="KW-0732">Signal</keyword>
<sequence length="520" mass="55870">MSPIHRRPLLPVALVSLILSAGAASACDAGRVVGTQVDGASAGIAGVRVSDGRRIVETGADGRFEGLSGRDAPVFVIKPAGWTLPREGANPAFWRAAGSRGDACTFTLQAGEAAGTLDVAVFADPQTGTADEVGYYDRAVVEAARAVGPFGLGLMLGDVTNDEPALYPLIDRATARLDTPWLHAPGNHDLDFDATDDAGSTASFRAAYGPETYAWETPQANVLVLDNVIYQPGARPAYVGGLREDQFAFVEAYLAAVPVDRLLVVAAHVPWFDTASAGAPETMRSADRARLFAALQRHPRVLLLTGHRHTQQHVWHDAATGWHGERPLHEYNVGAVSGAFWSGAPDADGVPDATMADGTPNGFATLHIEADGAYRLAWHPARTSDDPATTQAMGLHAPRVLRQGAYPAWGVYANVYMGQADTRVEFRVGDGAWVPMRRIERADPRLLLENARDDLADALRGLDRSPEATPSMHLWRGALPTDRAVGEHVVEVRVFDAWQGEQRARTTYRLDRFESAGSRP</sequence>
<proteinExistence type="predicted"/>
<evidence type="ECO:0000313" key="5">
    <source>
        <dbReference type="Proteomes" id="UP001430360"/>
    </source>
</evidence>
<feature type="signal peptide" evidence="1">
    <location>
        <begin position="1"/>
        <end position="26"/>
    </location>
</feature>
<protein>
    <submittedName>
        <fullName evidence="4">Calcineurin-like phosphoesterase family protein</fullName>
    </submittedName>
</protein>
<evidence type="ECO:0000259" key="3">
    <source>
        <dbReference type="Pfam" id="PF16371"/>
    </source>
</evidence>
<dbReference type="PANTHER" id="PTHR43143">
    <property type="entry name" value="METALLOPHOSPHOESTERASE, CALCINEURIN SUPERFAMILY"/>
    <property type="match status" value="1"/>
</dbReference>
<evidence type="ECO:0000256" key="1">
    <source>
        <dbReference type="SAM" id="SignalP"/>
    </source>
</evidence>
<feature type="domain" description="Calcineurin-like phosphoesterase N-terminal" evidence="3">
    <location>
        <begin position="36"/>
        <end position="108"/>
    </location>
</feature>
<reference evidence="4" key="2">
    <citation type="journal article" date="2022" name="Syst. Appl. Microbiol.">
        <title>Physiological and genomic characterisation of Luteimonas fraxinea sp. nov., a bacterial species associated with trees tolerant to ash dieback.</title>
        <authorList>
            <person name="Ulrich K."/>
            <person name="Becker R."/>
            <person name="Behrendt U."/>
            <person name="Kube M."/>
            <person name="Schneck V."/>
            <person name="Ulrich A."/>
        </authorList>
    </citation>
    <scope>NUCLEOTIDE SEQUENCE</scope>
    <source>
        <strain evidence="4">A1P009</strain>
    </source>
</reference>
<dbReference type="InterPro" id="IPR032285">
    <property type="entry name" value="Metallophos_N"/>
</dbReference>
<comment type="caution">
    <text evidence="4">The sequence shown here is derived from an EMBL/GenBank/DDBJ whole genome shotgun (WGS) entry which is preliminary data.</text>
</comment>
<evidence type="ECO:0000313" key="4">
    <source>
        <dbReference type="EMBL" id="MCD9096845.1"/>
    </source>
</evidence>
<feature type="domain" description="Calcineurin-like phosphoesterase C-terminal" evidence="2">
    <location>
        <begin position="330"/>
        <end position="498"/>
    </location>
</feature>
<dbReference type="Pfam" id="PF16371">
    <property type="entry name" value="MetallophosN"/>
    <property type="match status" value="1"/>
</dbReference>
<evidence type="ECO:0000259" key="2">
    <source>
        <dbReference type="Pfam" id="PF16370"/>
    </source>
</evidence>
<dbReference type="Pfam" id="PF16370">
    <property type="entry name" value="MetallophosC"/>
    <property type="match status" value="1"/>
</dbReference>
<name>A0ABS8UD77_9GAMM</name>
<dbReference type="InterPro" id="IPR051918">
    <property type="entry name" value="STPP_CPPED1"/>
</dbReference>
<reference evidence="4" key="1">
    <citation type="submission" date="2021-12" db="EMBL/GenBank/DDBJ databases">
        <authorList>
            <person name="Ulrich A."/>
        </authorList>
    </citation>
    <scope>NUCLEOTIDE SEQUENCE</scope>
    <source>
        <strain evidence="4">A1P009</strain>
    </source>
</reference>
<dbReference type="InterPro" id="IPR029052">
    <property type="entry name" value="Metallo-depent_PP-like"/>
</dbReference>
<dbReference type="PROSITE" id="PS51257">
    <property type="entry name" value="PROKAR_LIPOPROTEIN"/>
    <property type="match status" value="1"/>
</dbReference>
<gene>
    <name evidence="4" type="ORF">LTT95_07795</name>
</gene>
<dbReference type="RefSeq" id="WP_232135760.1">
    <property type="nucleotide sequence ID" value="NZ_JAJQKU010000002.1"/>
</dbReference>
<dbReference type="EMBL" id="JAJQKU010000002">
    <property type="protein sequence ID" value="MCD9096845.1"/>
    <property type="molecule type" value="Genomic_DNA"/>
</dbReference>
<dbReference type="Proteomes" id="UP001430360">
    <property type="component" value="Unassembled WGS sequence"/>
</dbReference>